<evidence type="ECO:0000313" key="5">
    <source>
        <dbReference type="EMBL" id="ALS25092.1"/>
    </source>
</evidence>
<dbReference type="KEGG" id="pnp:IJ22_48300"/>
<dbReference type="InterPro" id="IPR001029">
    <property type="entry name" value="Flagellin_N"/>
</dbReference>
<evidence type="ECO:0000256" key="2">
    <source>
        <dbReference type="ARBA" id="ARBA00020110"/>
    </source>
</evidence>
<dbReference type="Pfam" id="PF00700">
    <property type="entry name" value="Flagellin_C"/>
    <property type="match status" value="1"/>
</dbReference>
<dbReference type="AlphaFoldDB" id="A0A0U2W9B1"/>
<dbReference type="GO" id="GO:0005198">
    <property type="term" value="F:structural molecule activity"/>
    <property type="evidence" value="ECO:0007669"/>
    <property type="project" value="UniProtKB-UniRule"/>
</dbReference>
<dbReference type="PATRIC" id="fig|162209.4.peg.5096"/>
<evidence type="ECO:0000256" key="4">
    <source>
        <dbReference type="RuleBase" id="RU362073"/>
    </source>
</evidence>
<dbReference type="GO" id="GO:0009288">
    <property type="term" value="C:bacterial-type flagellum"/>
    <property type="evidence" value="ECO:0007669"/>
    <property type="project" value="UniProtKB-SubCell"/>
</dbReference>
<reference evidence="6" key="1">
    <citation type="submission" date="2015-12" db="EMBL/GenBank/DDBJ databases">
        <title>Complete genome sequences of two moderately thermophilic Paenibacillus species.</title>
        <authorList>
            <person name="Butler R.III."/>
            <person name="Wang J."/>
            <person name="Stark B.C."/>
            <person name="Pombert J.-F."/>
        </authorList>
    </citation>
    <scope>NUCLEOTIDE SEQUENCE [LARGE SCALE GENOMIC DNA]</scope>
    <source>
        <strain evidence="6">32O-Y</strain>
    </source>
</reference>
<dbReference type="Gene3D" id="6.10.10.10">
    <property type="entry name" value="Flagellar export chaperone, C-terminal domain"/>
    <property type="match status" value="1"/>
</dbReference>
<gene>
    <name evidence="5" type="ORF">IJ22_48300</name>
</gene>
<name>A0A0U2W9B1_9BACL</name>
<dbReference type="EMBL" id="CP013652">
    <property type="protein sequence ID" value="ALS25092.1"/>
    <property type="molecule type" value="Genomic_DNA"/>
</dbReference>
<dbReference type="SUPFAM" id="SSF64518">
    <property type="entry name" value="Phase 1 flagellin"/>
    <property type="match status" value="1"/>
</dbReference>
<keyword evidence="3 4" id="KW-0975">Bacterial flagellum</keyword>
<dbReference type="RefSeq" id="WP_062410536.1">
    <property type="nucleotide sequence ID" value="NZ_BJCS01000024.1"/>
</dbReference>
<dbReference type="GO" id="GO:0005576">
    <property type="term" value="C:extracellular region"/>
    <property type="evidence" value="ECO:0007669"/>
    <property type="project" value="UniProtKB-SubCell"/>
</dbReference>
<comment type="function">
    <text evidence="4">Flagellin is the subunit protein which polymerizes to form the filaments of bacterial flagella.</text>
</comment>
<dbReference type="PANTHER" id="PTHR42792:SF2">
    <property type="entry name" value="FLAGELLIN"/>
    <property type="match status" value="1"/>
</dbReference>
<dbReference type="InterPro" id="IPR046358">
    <property type="entry name" value="Flagellin_C"/>
</dbReference>
<dbReference type="InterPro" id="IPR042187">
    <property type="entry name" value="Flagellin_C_sub2"/>
</dbReference>
<sequence length="627" mass="68138">MRIAHNISALNTLNRLNKNNRSIGNSLEKLSSGLRINRAADDAAGLAISEKMRAQIRGLEQAERNIQDGISLIQTAEGGLTEITDNLQRARELAVQAVNDTLTDEDRYMIQKEIMQLKQEIDDIANLTQFNGINLLNVENSNLTTVSFSTYVGDNISSLTRSTLIGNSENIHTASGINIISGVNDGLTIKFDGTAYSINISPGFYSGSSTALYNDINTKLSALGAPVTLSDVYSDWDDTHMRTLLTSTIPGNHTIEVEGTAFNEIFAAEPQFGGNYEVWGREADFSVGYTVEAGINDTLNFIENGVSKTIVLTEGSYSRDELIAELNNQFANVGASITASMSPSIGVNMSAGPGNKHYILKLTHNYSSSENAIQLVSGNALNPLFLRLSQLGDVWTPKTTSYLKTDIDIISGITVRAGQNKWEFTVDEGIKKVITLSPGSYTATSLISALNNEFNNVSAGIIAVNDNGVLKFEREMNGSSYTISNFRVINETSSVTWRSLQIGANSSDTFQILLTDARATALDVDNIDISNSQGAESAISKIDKALEKVSSERAKFGAYQNALEHIHNNISNYKINLTASESRIRDVDMAKEMMEFTKNNILAQASQAMLAQANQQPEAVLQILSNS</sequence>
<dbReference type="Proteomes" id="UP000061660">
    <property type="component" value="Chromosome"/>
</dbReference>
<comment type="similarity">
    <text evidence="1 4">Belongs to the bacterial flagellin family.</text>
</comment>
<keyword evidence="5" id="KW-0969">Cilium</keyword>
<reference evidence="5 6" key="2">
    <citation type="journal article" date="2016" name="Genome Announc.">
        <title>Complete Genome Sequences of Two Interactive Moderate Thermophiles, Paenibacillus napthalenovorans 32O-Y and Paenibacillus sp. 32O-W.</title>
        <authorList>
            <person name="Butler R.R.III."/>
            <person name="Wang J."/>
            <person name="Stark B.C."/>
            <person name="Pombert J.F."/>
        </authorList>
    </citation>
    <scope>NUCLEOTIDE SEQUENCE [LARGE SCALE GENOMIC DNA]</scope>
    <source>
        <strain evidence="5 6">32O-Y</strain>
    </source>
</reference>
<keyword evidence="4" id="KW-0964">Secreted</keyword>
<accession>A0A0U2W9B1</accession>
<evidence type="ECO:0000256" key="3">
    <source>
        <dbReference type="ARBA" id="ARBA00023143"/>
    </source>
</evidence>
<keyword evidence="5" id="KW-0966">Cell projection</keyword>
<dbReference type="Gene3D" id="1.20.1330.10">
    <property type="entry name" value="f41 fragment of flagellin, N-terminal domain"/>
    <property type="match status" value="2"/>
</dbReference>
<keyword evidence="6" id="KW-1185">Reference proteome</keyword>
<dbReference type="PRINTS" id="PR00207">
    <property type="entry name" value="FLAGELLIN"/>
</dbReference>
<comment type="subcellular location">
    <subcellularLocation>
        <location evidence="4">Secreted</location>
    </subcellularLocation>
    <subcellularLocation>
        <location evidence="4">Bacterial flagellum</location>
    </subcellularLocation>
</comment>
<dbReference type="STRING" id="162209.IJ22_48300"/>
<keyword evidence="5" id="KW-0282">Flagellum</keyword>
<dbReference type="Pfam" id="PF00669">
    <property type="entry name" value="Flagellin_N"/>
    <property type="match status" value="1"/>
</dbReference>
<evidence type="ECO:0000313" key="6">
    <source>
        <dbReference type="Proteomes" id="UP000061660"/>
    </source>
</evidence>
<proteinExistence type="inferred from homology"/>
<evidence type="ECO:0000256" key="1">
    <source>
        <dbReference type="ARBA" id="ARBA00005709"/>
    </source>
</evidence>
<dbReference type="InterPro" id="IPR001492">
    <property type="entry name" value="Flagellin"/>
</dbReference>
<organism evidence="5 6">
    <name type="scientific">Paenibacillus naphthalenovorans</name>
    <dbReference type="NCBI Taxonomy" id="162209"/>
    <lineage>
        <taxon>Bacteria</taxon>
        <taxon>Bacillati</taxon>
        <taxon>Bacillota</taxon>
        <taxon>Bacilli</taxon>
        <taxon>Bacillales</taxon>
        <taxon>Paenibacillaceae</taxon>
        <taxon>Paenibacillus</taxon>
    </lineage>
</organism>
<dbReference type="PANTHER" id="PTHR42792">
    <property type="entry name" value="FLAGELLIN"/>
    <property type="match status" value="1"/>
</dbReference>
<protein>
    <recommendedName>
        <fullName evidence="2 4">Flagellin</fullName>
    </recommendedName>
</protein>